<dbReference type="AlphaFoldDB" id="A0A6V7V0X0"/>
<protein>
    <submittedName>
        <fullName evidence="1">Uncharacterized protein</fullName>
    </submittedName>
</protein>
<gene>
    <name evidence="1" type="ORF">MENT_LOCUS19825</name>
</gene>
<accession>A0A6V7V0X0</accession>
<dbReference type="Proteomes" id="UP000580250">
    <property type="component" value="Unassembled WGS sequence"/>
</dbReference>
<proteinExistence type="predicted"/>
<comment type="caution">
    <text evidence="1">The sequence shown here is derived from an EMBL/GenBank/DDBJ whole genome shotgun (WGS) entry which is preliminary data.</text>
</comment>
<dbReference type="EMBL" id="CAJEWN010000141">
    <property type="protein sequence ID" value="CAD2168456.1"/>
    <property type="molecule type" value="Genomic_DNA"/>
</dbReference>
<dbReference type="OrthoDB" id="5888891at2759"/>
<organism evidence="1 2">
    <name type="scientific">Meloidogyne enterolobii</name>
    <name type="common">Root-knot nematode worm</name>
    <name type="synonym">Meloidogyne mayaguensis</name>
    <dbReference type="NCBI Taxonomy" id="390850"/>
    <lineage>
        <taxon>Eukaryota</taxon>
        <taxon>Metazoa</taxon>
        <taxon>Ecdysozoa</taxon>
        <taxon>Nematoda</taxon>
        <taxon>Chromadorea</taxon>
        <taxon>Rhabditida</taxon>
        <taxon>Tylenchina</taxon>
        <taxon>Tylenchomorpha</taxon>
        <taxon>Tylenchoidea</taxon>
        <taxon>Meloidogynidae</taxon>
        <taxon>Meloidogyninae</taxon>
        <taxon>Meloidogyne</taxon>
    </lineage>
</organism>
<name>A0A6V7V0X0_MELEN</name>
<evidence type="ECO:0000313" key="2">
    <source>
        <dbReference type="Proteomes" id="UP000580250"/>
    </source>
</evidence>
<sequence>MLATSLYMRNSRERKEVKELDAIVQMRNFRSEFINENYKKFESIERLLFY</sequence>
<reference evidence="1 2" key="1">
    <citation type="submission" date="2020-08" db="EMBL/GenBank/DDBJ databases">
        <authorList>
            <person name="Koutsovoulos G."/>
            <person name="Danchin GJ E."/>
        </authorList>
    </citation>
    <scope>NUCLEOTIDE SEQUENCE [LARGE SCALE GENOMIC DNA]</scope>
</reference>
<evidence type="ECO:0000313" key="1">
    <source>
        <dbReference type="EMBL" id="CAD2168456.1"/>
    </source>
</evidence>